<evidence type="ECO:0000313" key="1">
    <source>
        <dbReference type="EMBL" id="SHJ12075.1"/>
    </source>
</evidence>
<gene>
    <name evidence="1" type="ORF">SAMN04488508_105392</name>
</gene>
<keyword evidence="2" id="KW-1185">Reference proteome</keyword>
<proteinExistence type="predicted"/>
<sequence>MSNKNGISNKDKTAQDLRTEINYWKNKRNQRTCKQFSKMSYWEVVSTNSAL</sequence>
<dbReference type="AlphaFoldDB" id="A0A1M6GQ46"/>
<accession>A0A1M6GQ46</accession>
<name>A0A1M6GQ46_9FLAO</name>
<organism evidence="1 2">
    <name type="scientific">Aquimarina spongiae</name>
    <dbReference type="NCBI Taxonomy" id="570521"/>
    <lineage>
        <taxon>Bacteria</taxon>
        <taxon>Pseudomonadati</taxon>
        <taxon>Bacteroidota</taxon>
        <taxon>Flavobacteriia</taxon>
        <taxon>Flavobacteriales</taxon>
        <taxon>Flavobacteriaceae</taxon>
        <taxon>Aquimarina</taxon>
    </lineage>
</organism>
<dbReference type="Proteomes" id="UP000184432">
    <property type="component" value="Unassembled WGS sequence"/>
</dbReference>
<dbReference type="EMBL" id="FQYP01000005">
    <property type="protein sequence ID" value="SHJ12075.1"/>
    <property type="molecule type" value="Genomic_DNA"/>
</dbReference>
<dbReference type="STRING" id="570521.SAMN04488508_105392"/>
<reference evidence="2" key="1">
    <citation type="submission" date="2016-11" db="EMBL/GenBank/DDBJ databases">
        <authorList>
            <person name="Varghese N."/>
            <person name="Submissions S."/>
        </authorList>
    </citation>
    <scope>NUCLEOTIDE SEQUENCE [LARGE SCALE GENOMIC DNA]</scope>
    <source>
        <strain evidence="2">DSM 22623</strain>
    </source>
</reference>
<protein>
    <submittedName>
        <fullName evidence="1">Uncharacterized protein</fullName>
    </submittedName>
</protein>
<evidence type="ECO:0000313" key="2">
    <source>
        <dbReference type="Proteomes" id="UP000184432"/>
    </source>
</evidence>